<organism evidence="1 2">
    <name type="scientific">Melipona bicolor</name>
    <dbReference type="NCBI Taxonomy" id="60889"/>
    <lineage>
        <taxon>Eukaryota</taxon>
        <taxon>Metazoa</taxon>
        <taxon>Ecdysozoa</taxon>
        <taxon>Arthropoda</taxon>
        <taxon>Hexapoda</taxon>
        <taxon>Insecta</taxon>
        <taxon>Pterygota</taxon>
        <taxon>Neoptera</taxon>
        <taxon>Endopterygota</taxon>
        <taxon>Hymenoptera</taxon>
        <taxon>Apocrita</taxon>
        <taxon>Aculeata</taxon>
        <taxon>Apoidea</taxon>
        <taxon>Anthophila</taxon>
        <taxon>Apidae</taxon>
        <taxon>Melipona</taxon>
    </lineage>
</organism>
<gene>
    <name evidence="1" type="ORF">K0M31_012619</name>
</gene>
<evidence type="ECO:0008006" key="3">
    <source>
        <dbReference type="Google" id="ProtNLM"/>
    </source>
</evidence>
<protein>
    <recommendedName>
        <fullName evidence="3">Reverse transcriptase</fullName>
    </recommendedName>
</protein>
<dbReference type="Proteomes" id="UP001177670">
    <property type="component" value="Unassembled WGS sequence"/>
</dbReference>
<evidence type="ECO:0000313" key="1">
    <source>
        <dbReference type="EMBL" id="KAK1120257.1"/>
    </source>
</evidence>
<dbReference type="EMBL" id="JAHYIQ010000032">
    <property type="protein sequence ID" value="KAK1120257.1"/>
    <property type="molecule type" value="Genomic_DNA"/>
</dbReference>
<feature type="non-terminal residue" evidence="1">
    <location>
        <position position="140"/>
    </location>
</feature>
<name>A0AA40KH82_9HYME</name>
<comment type="caution">
    <text evidence="1">The sequence shown here is derived from an EMBL/GenBank/DDBJ whole genome shotgun (WGS) entry which is preliminary data.</text>
</comment>
<sequence>MATTTYVEAKRYFYIYPEYILQKIKWKRKLKYTWQKQRTKINKEKLNAAVKESNNTSTDILKELSGNLDDANIQDILSRKIKEVKKLINETQNSKAPGVDLINGSILKQLPPKAVRLLTIIFNAILRIKHFPINWKIVQV</sequence>
<evidence type="ECO:0000313" key="2">
    <source>
        <dbReference type="Proteomes" id="UP001177670"/>
    </source>
</evidence>
<accession>A0AA40KH82</accession>
<dbReference type="AlphaFoldDB" id="A0AA40KH82"/>
<proteinExistence type="predicted"/>
<reference evidence="1" key="1">
    <citation type="submission" date="2021-10" db="EMBL/GenBank/DDBJ databases">
        <title>Melipona bicolor Genome sequencing and assembly.</title>
        <authorList>
            <person name="Araujo N.S."/>
            <person name="Arias M.C."/>
        </authorList>
    </citation>
    <scope>NUCLEOTIDE SEQUENCE</scope>
    <source>
        <strain evidence="1">USP_2M_L1-L4_2017</strain>
        <tissue evidence="1">Whole body</tissue>
    </source>
</reference>
<keyword evidence="2" id="KW-1185">Reference proteome</keyword>